<evidence type="ECO:0000313" key="1">
    <source>
        <dbReference type="EMBL" id="CCB90666.1"/>
    </source>
</evidence>
<organism evidence="1">
    <name type="scientific">Waddlia chondrophila 2032/99</name>
    <dbReference type="NCBI Taxonomy" id="765953"/>
    <lineage>
        <taxon>Bacteria</taxon>
        <taxon>Pseudomonadati</taxon>
        <taxon>Chlamydiota</taxon>
        <taxon>Chlamydiia</taxon>
        <taxon>Parachlamydiales</taxon>
        <taxon>Waddliaceae</taxon>
        <taxon>Waddlia</taxon>
    </lineage>
</organism>
<reference evidence="1" key="1">
    <citation type="submission" date="2011-05" db="EMBL/GenBank/DDBJ databases">
        <title>Unity in variety -- the pan-genome of the Chlamydiae.</title>
        <authorList>
            <person name="Collingro A."/>
            <person name="Tischler P."/>
            <person name="Weinmaier T."/>
            <person name="Penz T."/>
            <person name="Heinz E."/>
            <person name="Brunham R.C."/>
            <person name="Read T.D."/>
            <person name="Bavoil P.M."/>
            <person name="Sachse K."/>
            <person name="Kahane S."/>
            <person name="Friedman M.G."/>
            <person name="Rattei T."/>
            <person name="Myers G.S.A."/>
            <person name="Horn M."/>
        </authorList>
    </citation>
    <scope>NUCLEOTIDE SEQUENCE</scope>
    <source>
        <strain evidence="1">2032/99</strain>
    </source>
</reference>
<dbReference type="AlphaFoldDB" id="F8LB04"/>
<proteinExistence type="predicted"/>
<accession>F8LB04</accession>
<gene>
    <name evidence="1" type="ORF">WCH_AF03840</name>
</gene>
<protein>
    <submittedName>
        <fullName evidence="1">Uncharacterized protein</fullName>
    </submittedName>
</protein>
<sequence>MIQKVFLLAMKPAYLLELFGDAAVVTAPILIGRMCVENAKKEDVEHNF</sequence>
<name>F8LB04_9BACT</name>
<dbReference type="EMBL" id="FR872633">
    <property type="protein sequence ID" value="CCB90666.1"/>
    <property type="molecule type" value="Genomic_DNA"/>
</dbReference>